<dbReference type="OrthoDB" id="10344121at2759"/>
<protein>
    <submittedName>
        <fullName evidence="1">Uncharacterized protein</fullName>
    </submittedName>
</protein>
<keyword evidence="2" id="KW-1185">Reference proteome</keyword>
<evidence type="ECO:0000313" key="1">
    <source>
        <dbReference type="EMBL" id="KAJ5131140.1"/>
    </source>
</evidence>
<gene>
    <name evidence="1" type="ORF">N7515_007179</name>
</gene>
<name>A0A9W9GW44_9EURO</name>
<dbReference type="AlphaFoldDB" id="A0A9W9GW44"/>
<accession>A0A9W9GW44</accession>
<sequence>MVQETCRHPPTLRDCFQVVIVTACQAALKYLTNPGWQSGQALIVKILQKADTMICDGFDD</sequence>
<proteinExistence type="predicted"/>
<reference evidence="1" key="1">
    <citation type="submission" date="2022-11" db="EMBL/GenBank/DDBJ databases">
        <authorList>
            <person name="Petersen C."/>
        </authorList>
    </citation>
    <scope>NUCLEOTIDE SEQUENCE</scope>
    <source>
        <strain evidence="1">IBT 22155</strain>
    </source>
</reference>
<dbReference type="Proteomes" id="UP001149079">
    <property type="component" value="Unassembled WGS sequence"/>
</dbReference>
<reference evidence="1" key="2">
    <citation type="journal article" date="2023" name="IMA Fungus">
        <title>Comparative genomic study of the Penicillium genus elucidates a diverse pangenome and 15 lateral gene transfer events.</title>
        <authorList>
            <person name="Petersen C."/>
            <person name="Sorensen T."/>
            <person name="Nielsen M.R."/>
            <person name="Sondergaard T.E."/>
            <person name="Sorensen J.L."/>
            <person name="Fitzpatrick D.A."/>
            <person name="Frisvad J.C."/>
            <person name="Nielsen K.L."/>
        </authorList>
    </citation>
    <scope>NUCLEOTIDE SEQUENCE</scope>
    <source>
        <strain evidence="1">IBT 22155</strain>
    </source>
</reference>
<evidence type="ECO:0000313" key="2">
    <source>
        <dbReference type="Proteomes" id="UP001149079"/>
    </source>
</evidence>
<dbReference type="EMBL" id="JAPQKL010000005">
    <property type="protein sequence ID" value="KAJ5131140.1"/>
    <property type="molecule type" value="Genomic_DNA"/>
</dbReference>
<comment type="caution">
    <text evidence="1">The sequence shown here is derived from an EMBL/GenBank/DDBJ whole genome shotgun (WGS) entry which is preliminary data.</text>
</comment>
<dbReference type="GeneID" id="81407093"/>
<organism evidence="1 2">
    <name type="scientific">Penicillium bovifimosum</name>
    <dbReference type="NCBI Taxonomy" id="126998"/>
    <lineage>
        <taxon>Eukaryota</taxon>
        <taxon>Fungi</taxon>
        <taxon>Dikarya</taxon>
        <taxon>Ascomycota</taxon>
        <taxon>Pezizomycotina</taxon>
        <taxon>Eurotiomycetes</taxon>
        <taxon>Eurotiomycetidae</taxon>
        <taxon>Eurotiales</taxon>
        <taxon>Aspergillaceae</taxon>
        <taxon>Penicillium</taxon>
    </lineage>
</organism>
<dbReference type="RefSeq" id="XP_056521519.1">
    <property type="nucleotide sequence ID" value="XM_056667923.1"/>
</dbReference>